<dbReference type="RefSeq" id="WP_073585713.1">
    <property type="nucleotide sequence ID" value="NZ_AP024897.1"/>
</dbReference>
<evidence type="ECO:0000313" key="2">
    <source>
        <dbReference type="EMBL" id="SHO58276.1"/>
    </source>
</evidence>
<feature type="signal peptide" evidence="1">
    <location>
        <begin position="1"/>
        <end position="20"/>
    </location>
</feature>
<dbReference type="Proteomes" id="UP000184600">
    <property type="component" value="Unassembled WGS sequence"/>
</dbReference>
<organism evidence="2 3">
    <name type="scientific">Vibrio quintilis</name>
    <dbReference type="NCBI Taxonomy" id="1117707"/>
    <lineage>
        <taxon>Bacteria</taxon>
        <taxon>Pseudomonadati</taxon>
        <taxon>Pseudomonadota</taxon>
        <taxon>Gammaproteobacteria</taxon>
        <taxon>Vibrionales</taxon>
        <taxon>Vibrionaceae</taxon>
        <taxon>Vibrio</taxon>
    </lineage>
</organism>
<evidence type="ECO:0000313" key="3">
    <source>
        <dbReference type="Proteomes" id="UP000184600"/>
    </source>
</evidence>
<dbReference type="OrthoDB" id="5873466at2"/>
<keyword evidence="1" id="KW-0732">Signal</keyword>
<accession>A0A1M7Z0S9</accession>
<evidence type="ECO:0000256" key="1">
    <source>
        <dbReference type="SAM" id="SignalP"/>
    </source>
</evidence>
<proteinExistence type="predicted"/>
<evidence type="ECO:0008006" key="4">
    <source>
        <dbReference type="Google" id="ProtNLM"/>
    </source>
</evidence>
<sequence length="162" mass="18009">MNLNRLFFICFLGFSAHLYANEDMATPYISVLLSDKDSNYASEVGIRVIDGRFEEQSVAYAEYQDDFSKDRGVSFSRFLTTGIAPLKAYGGAGVFIGRHKECNRQDTSSCDTDWTVGIAPEAGLEVSILDARISVFSRYLRLSNGETNERALVGASIIYNFL</sequence>
<protein>
    <recommendedName>
        <fullName evidence="4">Outer membrane protein beta-barrel domain-containing protein</fullName>
    </recommendedName>
</protein>
<reference evidence="3" key="1">
    <citation type="submission" date="2016-12" db="EMBL/GenBank/DDBJ databases">
        <authorList>
            <person name="Rodrigo-Torres L."/>
            <person name="Arahal R.D."/>
            <person name="Lucena T."/>
        </authorList>
    </citation>
    <scope>NUCLEOTIDE SEQUENCE [LARGE SCALE GENOMIC DNA]</scope>
</reference>
<feature type="chain" id="PRO_5012839463" description="Outer membrane protein beta-barrel domain-containing protein" evidence="1">
    <location>
        <begin position="21"/>
        <end position="162"/>
    </location>
</feature>
<gene>
    <name evidence="2" type="ORF">VQ7734_04047</name>
</gene>
<name>A0A1M7Z0S9_9VIBR</name>
<dbReference type="STRING" id="1117707.VQ7734_04047"/>
<dbReference type="AlphaFoldDB" id="A0A1M7Z0S9"/>
<dbReference type="EMBL" id="FRFG01000059">
    <property type="protein sequence ID" value="SHO58276.1"/>
    <property type="molecule type" value="Genomic_DNA"/>
</dbReference>
<keyword evidence="3" id="KW-1185">Reference proteome</keyword>